<dbReference type="SUPFAM" id="SSF55031">
    <property type="entry name" value="Bacterial exopeptidase dimerisation domain"/>
    <property type="match status" value="1"/>
</dbReference>
<dbReference type="PANTHER" id="PTHR43808">
    <property type="entry name" value="ACETYLORNITHINE DEACETYLASE"/>
    <property type="match status" value="1"/>
</dbReference>
<dbReference type="GO" id="GO:0008270">
    <property type="term" value="F:zinc ion binding"/>
    <property type="evidence" value="ECO:0007669"/>
    <property type="project" value="UniProtKB-UniRule"/>
</dbReference>
<evidence type="ECO:0000256" key="15">
    <source>
        <dbReference type="HAMAP-Rule" id="MF_01690"/>
    </source>
</evidence>
<sequence>MPTYNEITLAKELIRFPSITPIDAGVMKFLAKRLTAIGFKCKILEFKDKNSKPVKNLYARLGNTQPNFMFAGHLDVVPPGNIKDWTIKPFSPAIKKNHLIGRGANDMKSAIASWVVAVNNFVSNNKKINGSISLLITGDEEGVAINGTKKVVDYLKKKKEKIDFCLVGEPTNPNKLGEMIKIGRRGSINAELTIIGTQGHVAYPHRAKNPSTSLIKILNEIKEIKFDNGTKDFQPTNLEITKININNTADNVIPGLARSTFNIRFNNRHTSSRLKNRLNKIFKKITKKDKSNFKVEYRVSGEAFLTKPNKTTYMIQDVIKKITKIKPQLSTTGGTSDARFIRKIAPCLEFGLVGKTMHKVDEAVSISDLKKLTKIYSTILKKYFL</sequence>
<dbReference type="Proteomes" id="UP000501094">
    <property type="component" value="Chromosome"/>
</dbReference>
<dbReference type="NCBIfam" id="TIGR01246">
    <property type="entry name" value="dapE_proteo"/>
    <property type="match status" value="1"/>
</dbReference>
<organism evidence="17 18">
    <name type="scientific">Candidatus Pelagibacter giovannonii</name>
    <dbReference type="NCBI Taxonomy" id="2563896"/>
    <lineage>
        <taxon>Bacteria</taxon>
        <taxon>Pseudomonadati</taxon>
        <taxon>Pseudomonadota</taxon>
        <taxon>Alphaproteobacteria</taxon>
        <taxon>Candidatus Pelagibacterales</taxon>
        <taxon>Candidatus Pelagibacteraceae</taxon>
        <taxon>Candidatus Pelagibacter</taxon>
    </lineage>
</organism>
<feature type="binding site" evidence="15">
    <location>
        <position position="141"/>
    </location>
    <ligand>
        <name>Zn(2+)</name>
        <dbReference type="ChEBI" id="CHEBI:29105"/>
        <label>2</label>
    </ligand>
</feature>
<comment type="cofactor">
    <cofactor evidence="15">
        <name>Zn(2+)</name>
        <dbReference type="ChEBI" id="CHEBI:29105"/>
    </cofactor>
    <cofactor evidence="15">
        <name>Co(2+)</name>
        <dbReference type="ChEBI" id="CHEBI:48828"/>
    </cofactor>
    <text evidence="15">Binds 2 Zn(2+) or Co(2+) ions per subunit.</text>
</comment>
<dbReference type="CDD" id="cd03891">
    <property type="entry name" value="M20_DapE_proteobac"/>
    <property type="match status" value="1"/>
</dbReference>
<evidence type="ECO:0000256" key="8">
    <source>
        <dbReference type="ARBA" id="ARBA00022801"/>
    </source>
</evidence>
<dbReference type="GO" id="GO:0009014">
    <property type="term" value="F:succinyl-diaminopimelate desuccinylase activity"/>
    <property type="evidence" value="ECO:0007669"/>
    <property type="project" value="UniProtKB-UniRule"/>
</dbReference>
<keyword evidence="8 15" id="KW-0378">Hydrolase</keyword>
<dbReference type="InterPro" id="IPR002933">
    <property type="entry name" value="Peptidase_M20"/>
</dbReference>
<dbReference type="NCBIfam" id="NF009557">
    <property type="entry name" value="PRK13009.1"/>
    <property type="match status" value="1"/>
</dbReference>
<keyword evidence="9 15" id="KW-0862">Zinc</keyword>
<evidence type="ECO:0000313" key="17">
    <source>
        <dbReference type="EMBL" id="QIZ20937.1"/>
    </source>
</evidence>
<evidence type="ECO:0000256" key="7">
    <source>
        <dbReference type="ARBA" id="ARBA00022723"/>
    </source>
</evidence>
<evidence type="ECO:0000256" key="6">
    <source>
        <dbReference type="ARBA" id="ARBA00022605"/>
    </source>
</evidence>
<keyword evidence="12 15" id="KW-0170">Cobalt</keyword>
<name>A0A6H1Q1Z3_9PROT</name>
<evidence type="ECO:0000256" key="10">
    <source>
        <dbReference type="ARBA" id="ARBA00022915"/>
    </source>
</evidence>
<dbReference type="Pfam" id="PF01546">
    <property type="entry name" value="Peptidase_M20"/>
    <property type="match status" value="1"/>
</dbReference>
<keyword evidence="18" id="KW-1185">Reference proteome</keyword>
<comment type="similarity">
    <text evidence="2 15">Belongs to the peptidase M20A family. DapE subfamily.</text>
</comment>
<feature type="binding site" evidence="15">
    <location>
        <position position="106"/>
    </location>
    <ligand>
        <name>Zn(2+)</name>
        <dbReference type="ChEBI" id="CHEBI:29105"/>
        <label>1</label>
    </ligand>
</feature>
<feature type="active site" description="Proton acceptor" evidence="15">
    <location>
        <position position="140"/>
    </location>
</feature>
<dbReference type="SUPFAM" id="SSF53187">
    <property type="entry name" value="Zn-dependent exopeptidases"/>
    <property type="match status" value="1"/>
</dbReference>
<dbReference type="PANTHER" id="PTHR43808:SF31">
    <property type="entry name" value="N-ACETYL-L-CITRULLINE DEACETYLASE"/>
    <property type="match status" value="1"/>
</dbReference>
<evidence type="ECO:0000256" key="13">
    <source>
        <dbReference type="ARBA" id="ARBA00031891"/>
    </source>
</evidence>
<evidence type="ECO:0000313" key="18">
    <source>
        <dbReference type="Proteomes" id="UP000501094"/>
    </source>
</evidence>
<dbReference type="GO" id="GO:0009089">
    <property type="term" value="P:lysine biosynthetic process via diaminopimelate"/>
    <property type="evidence" value="ECO:0007669"/>
    <property type="project" value="UniProtKB-UniRule"/>
</dbReference>
<accession>A0A6H1Q1Z3</accession>
<reference evidence="17 18" key="1">
    <citation type="journal article" date="2020" name="Nat. Microbiol.">
        <title>Lysogenic host-virus interactions in SAR11 marine bacteria.</title>
        <authorList>
            <person name="Morris R.M."/>
            <person name="Cain K.R."/>
            <person name="Hvorecny K.L."/>
            <person name="Kollman J.M."/>
        </authorList>
    </citation>
    <scope>NUCLEOTIDE SEQUENCE [LARGE SCALE GENOMIC DNA]</scope>
    <source>
        <strain evidence="17 18">NP1</strain>
    </source>
</reference>
<dbReference type="Pfam" id="PF07687">
    <property type="entry name" value="M20_dimer"/>
    <property type="match status" value="1"/>
</dbReference>
<keyword evidence="10 15" id="KW-0220">Diaminopimelate biosynthesis</keyword>
<comment type="pathway">
    <text evidence="1 15">Amino-acid biosynthesis; L-lysine biosynthesis via DAP pathway; LL-2,6-diaminopimelate from (S)-tetrahydrodipicolinate (succinylase route): step 3/3.</text>
</comment>
<dbReference type="InterPro" id="IPR005941">
    <property type="entry name" value="DapE_proteobac"/>
</dbReference>
<proteinExistence type="inferred from homology"/>
<dbReference type="InterPro" id="IPR001261">
    <property type="entry name" value="ArgE/DapE_CS"/>
</dbReference>
<keyword evidence="6 15" id="KW-0028">Amino-acid biosynthesis</keyword>
<dbReference type="GO" id="GO:0008777">
    <property type="term" value="F:acetylornithine deacetylase activity"/>
    <property type="evidence" value="ECO:0007669"/>
    <property type="project" value="TreeGrafter"/>
</dbReference>
<evidence type="ECO:0000256" key="4">
    <source>
        <dbReference type="ARBA" id="ARBA00011921"/>
    </source>
</evidence>
<feature type="binding site" evidence="15">
    <location>
        <position position="169"/>
    </location>
    <ligand>
        <name>Zn(2+)</name>
        <dbReference type="ChEBI" id="CHEBI:29105"/>
        <label>1</label>
    </ligand>
</feature>
<evidence type="ECO:0000256" key="11">
    <source>
        <dbReference type="ARBA" id="ARBA00023154"/>
    </source>
</evidence>
<evidence type="ECO:0000256" key="3">
    <source>
        <dbReference type="ARBA" id="ARBA00011738"/>
    </source>
</evidence>
<dbReference type="InterPro" id="IPR011650">
    <property type="entry name" value="Peptidase_M20_dimer"/>
</dbReference>
<dbReference type="HAMAP" id="MF_01690">
    <property type="entry name" value="DapE"/>
    <property type="match status" value="1"/>
</dbReference>
<dbReference type="Gene3D" id="3.30.70.360">
    <property type="match status" value="1"/>
</dbReference>
<feature type="binding site" evidence="15">
    <location>
        <position position="358"/>
    </location>
    <ligand>
        <name>Zn(2+)</name>
        <dbReference type="ChEBI" id="CHEBI:29105"/>
        <label>2</label>
    </ligand>
</feature>
<evidence type="ECO:0000256" key="2">
    <source>
        <dbReference type="ARBA" id="ARBA00006746"/>
    </source>
</evidence>
<protein>
    <recommendedName>
        <fullName evidence="5 15">Succinyl-diaminopimelate desuccinylase</fullName>
        <shortName evidence="15">SDAP desuccinylase</shortName>
        <ecNumber evidence="4 15">3.5.1.18</ecNumber>
    </recommendedName>
    <alternativeName>
        <fullName evidence="13 15">N-succinyl-LL-2,6-diaminoheptanedioate amidohydrolase</fullName>
    </alternativeName>
</protein>
<evidence type="ECO:0000259" key="16">
    <source>
        <dbReference type="Pfam" id="PF07687"/>
    </source>
</evidence>
<feature type="active site" evidence="15">
    <location>
        <position position="75"/>
    </location>
</feature>
<evidence type="ECO:0000256" key="5">
    <source>
        <dbReference type="ARBA" id="ARBA00022391"/>
    </source>
</evidence>
<dbReference type="GO" id="GO:0006526">
    <property type="term" value="P:L-arginine biosynthetic process"/>
    <property type="evidence" value="ECO:0007669"/>
    <property type="project" value="TreeGrafter"/>
</dbReference>
<dbReference type="KEGG" id="peg:E5R92_03970"/>
<evidence type="ECO:0000256" key="12">
    <source>
        <dbReference type="ARBA" id="ARBA00023285"/>
    </source>
</evidence>
<comment type="function">
    <text evidence="15">Catalyzes the hydrolysis of N-succinyl-L,L-diaminopimelic acid (SDAP), forming succinate and LL-2,6-diaminopimelate (DAP), an intermediate involved in the bacterial biosynthesis of lysine and meso-diaminopimelic acid, an essential component of bacterial cell walls.</text>
</comment>
<keyword evidence="11 15" id="KW-0457">Lysine biosynthesis</keyword>
<dbReference type="PROSITE" id="PS00759">
    <property type="entry name" value="ARGE_DAPE_CPG2_2"/>
    <property type="match status" value="1"/>
</dbReference>
<comment type="catalytic activity">
    <reaction evidence="14 15">
        <text>N-succinyl-(2S,6S)-2,6-diaminopimelate + H2O = (2S,6S)-2,6-diaminopimelate + succinate</text>
        <dbReference type="Rhea" id="RHEA:22608"/>
        <dbReference type="ChEBI" id="CHEBI:15377"/>
        <dbReference type="ChEBI" id="CHEBI:30031"/>
        <dbReference type="ChEBI" id="CHEBI:57609"/>
        <dbReference type="ChEBI" id="CHEBI:58087"/>
        <dbReference type="EC" id="3.5.1.18"/>
    </reaction>
</comment>
<gene>
    <name evidence="15 17" type="primary">dapE</name>
    <name evidence="17" type="ORF">E5R92_03970</name>
</gene>
<dbReference type="GO" id="GO:0019877">
    <property type="term" value="P:diaminopimelate biosynthetic process"/>
    <property type="evidence" value="ECO:0007669"/>
    <property type="project" value="UniProtKB-UniRule"/>
</dbReference>
<evidence type="ECO:0000256" key="1">
    <source>
        <dbReference type="ARBA" id="ARBA00005130"/>
    </source>
</evidence>
<feature type="binding site" evidence="15">
    <location>
        <position position="106"/>
    </location>
    <ligand>
        <name>Zn(2+)</name>
        <dbReference type="ChEBI" id="CHEBI:29105"/>
        <label>2</label>
    </ligand>
</feature>
<evidence type="ECO:0000256" key="9">
    <source>
        <dbReference type="ARBA" id="ARBA00022833"/>
    </source>
</evidence>
<dbReference type="InterPro" id="IPR036264">
    <property type="entry name" value="Bact_exopeptidase_dim_dom"/>
</dbReference>
<dbReference type="GO" id="GO:0050897">
    <property type="term" value="F:cobalt ion binding"/>
    <property type="evidence" value="ECO:0007669"/>
    <property type="project" value="UniProtKB-UniRule"/>
</dbReference>
<dbReference type="AlphaFoldDB" id="A0A6H1Q1Z3"/>
<feature type="binding site" evidence="15">
    <location>
        <position position="73"/>
    </location>
    <ligand>
        <name>Zn(2+)</name>
        <dbReference type="ChEBI" id="CHEBI:29105"/>
        <label>1</label>
    </ligand>
</feature>
<dbReference type="UniPathway" id="UPA00034">
    <property type="reaction ID" value="UER00021"/>
</dbReference>
<feature type="domain" description="Peptidase M20 dimerisation" evidence="16">
    <location>
        <begin position="182"/>
        <end position="289"/>
    </location>
</feature>
<dbReference type="EMBL" id="CP038852">
    <property type="protein sequence ID" value="QIZ20937.1"/>
    <property type="molecule type" value="Genomic_DNA"/>
</dbReference>
<dbReference type="InterPro" id="IPR050072">
    <property type="entry name" value="Peptidase_M20A"/>
</dbReference>
<evidence type="ECO:0000256" key="14">
    <source>
        <dbReference type="ARBA" id="ARBA00051301"/>
    </source>
</evidence>
<keyword evidence="7 15" id="KW-0479">Metal-binding</keyword>
<dbReference type="Gene3D" id="3.40.630.10">
    <property type="entry name" value="Zn peptidases"/>
    <property type="match status" value="2"/>
</dbReference>
<comment type="subunit">
    <text evidence="3 15">Homodimer.</text>
</comment>
<dbReference type="RefSeq" id="WP_168606811.1">
    <property type="nucleotide sequence ID" value="NZ_CP038852.1"/>
</dbReference>
<dbReference type="EC" id="3.5.1.18" evidence="4 15"/>